<evidence type="ECO:0000313" key="1">
    <source>
        <dbReference type="EMBL" id="RWX34089.1"/>
    </source>
</evidence>
<dbReference type="AlphaFoldDB" id="A0A444I730"/>
<organism evidence="1 2">
    <name type="scientific">Rhizobium leguminosarum</name>
    <dbReference type="NCBI Taxonomy" id="384"/>
    <lineage>
        <taxon>Bacteria</taxon>
        <taxon>Pseudomonadati</taxon>
        <taxon>Pseudomonadota</taxon>
        <taxon>Alphaproteobacteria</taxon>
        <taxon>Hyphomicrobiales</taxon>
        <taxon>Rhizobiaceae</taxon>
        <taxon>Rhizobium/Agrobacterium group</taxon>
        <taxon>Rhizobium</taxon>
    </lineage>
</organism>
<gene>
    <name evidence="1" type="ORF">EHI47_07500</name>
</gene>
<dbReference type="EMBL" id="SBHX01000018">
    <property type="protein sequence ID" value="RWX34089.1"/>
    <property type="molecule type" value="Genomic_DNA"/>
</dbReference>
<name>A0A444I730_RHILE</name>
<reference evidence="1 2" key="1">
    <citation type="submission" date="2019-01" db="EMBL/GenBank/DDBJ databases">
        <title>RHIZO-ID as a novel technology for direct rhizobia identification.</title>
        <authorList>
            <person name="De Meyer S.E."/>
        </authorList>
    </citation>
    <scope>NUCLEOTIDE SEQUENCE [LARGE SCALE GENOMIC DNA]</scope>
    <source>
        <strain evidence="1 2">WSM448</strain>
    </source>
</reference>
<accession>A0A444I730</accession>
<proteinExistence type="predicted"/>
<dbReference type="Proteomes" id="UP000283817">
    <property type="component" value="Unassembled WGS sequence"/>
</dbReference>
<sequence>MPTTDANRQFASPTDRATSAQQWAGIVEQALQQAAKASLKGAPLRVNVLVLMDLIQDLDVILPIVERMRTDRRFVVTVAITDWLDKVSPRVSRELLARSMVPLVIAKKDAVSGLEPDLTRVNAVITACETNHPAHRVPHAVVRRANNRAISTYTLQHGLENVGLTYFEPYPDHEGPIEIASSTILTWGPVEKLPAEVSPTVRARCFAVGTPKPPQPPRVELPLHRQAGPVVAVFENLHWERYTDSYRDAFIQDLRQVAAARPAMTFLLKPHHAGRYLAKNSHLLADAPANIVLADPTVPPWEAYTASAIIGSVDAVITTPSTVALDAARAVHPVAVAGYGMTLPVYEPLPILTSASSWLSFIDGVGAASSELQSRLGEFRVRHVIEGDAVGRILDRIAADVGRTSEGKRSGQKA</sequence>
<evidence type="ECO:0000313" key="2">
    <source>
        <dbReference type="Proteomes" id="UP000283817"/>
    </source>
</evidence>
<protein>
    <submittedName>
        <fullName evidence="1">Uncharacterized protein</fullName>
    </submittedName>
</protein>
<comment type="caution">
    <text evidence="1">The sequence shown here is derived from an EMBL/GenBank/DDBJ whole genome shotgun (WGS) entry which is preliminary data.</text>
</comment>